<reference evidence="2 3" key="1">
    <citation type="journal article" date="2015" name="Nature">
        <title>rRNA introns, odd ribosomes, and small enigmatic genomes across a large radiation of phyla.</title>
        <authorList>
            <person name="Brown C.T."/>
            <person name="Hug L.A."/>
            <person name="Thomas B.C."/>
            <person name="Sharon I."/>
            <person name="Castelle C.J."/>
            <person name="Singh A."/>
            <person name="Wilkins M.J."/>
            <person name="Williams K.H."/>
            <person name="Banfield J.F."/>
        </authorList>
    </citation>
    <scope>NUCLEOTIDE SEQUENCE [LARGE SCALE GENOMIC DNA]</scope>
</reference>
<evidence type="ECO:0000313" key="2">
    <source>
        <dbReference type="EMBL" id="KKR12604.1"/>
    </source>
</evidence>
<dbReference type="Proteomes" id="UP000034665">
    <property type="component" value="Unassembled WGS sequence"/>
</dbReference>
<evidence type="ECO:0000313" key="3">
    <source>
        <dbReference type="Proteomes" id="UP000034665"/>
    </source>
</evidence>
<dbReference type="InterPro" id="IPR029044">
    <property type="entry name" value="Nucleotide-diphossugar_trans"/>
</dbReference>
<evidence type="ECO:0000259" key="1">
    <source>
        <dbReference type="Pfam" id="PF00535"/>
    </source>
</evidence>
<accession>A0A0G0N8Y5</accession>
<dbReference type="AlphaFoldDB" id="A0A0G0N8Y5"/>
<dbReference type="Pfam" id="PF00535">
    <property type="entry name" value="Glycos_transf_2"/>
    <property type="match status" value="1"/>
</dbReference>
<proteinExistence type="predicted"/>
<feature type="domain" description="Glycosyltransferase 2-like" evidence="1">
    <location>
        <begin position="5"/>
        <end position="168"/>
    </location>
</feature>
<dbReference type="PANTHER" id="PTHR22916">
    <property type="entry name" value="GLYCOSYLTRANSFERASE"/>
    <property type="match status" value="1"/>
</dbReference>
<name>A0A0G0N8Y5_9BACT</name>
<dbReference type="STRING" id="1619013.UT41_C0001G0148"/>
<comment type="caution">
    <text evidence="2">The sequence shown here is derived from an EMBL/GenBank/DDBJ whole genome shotgun (WGS) entry which is preliminary data.</text>
</comment>
<keyword evidence="2" id="KW-0808">Transferase</keyword>
<dbReference type="SUPFAM" id="SSF53448">
    <property type="entry name" value="Nucleotide-diphospho-sugar transferases"/>
    <property type="match status" value="1"/>
</dbReference>
<protein>
    <submittedName>
        <fullName evidence="2">Glycosyl transferase family 2</fullName>
    </submittedName>
</protein>
<dbReference type="Gene3D" id="3.90.550.10">
    <property type="entry name" value="Spore Coat Polysaccharide Biosynthesis Protein SpsA, Chain A"/>
    <property type="match status" value="1"/>
</dbReference>
<dbReference type="InterPro" id="IPR001173">
    <property type="entry name" value="Glyco_trans_2-like"/>
</dbReference>
<sequence>MPKISVIIATKNGERFIERAIRSVLRQERVELEVVVVDDASTDGTAGIVQGVAREDARVKYFYREKNGGGGKARNFGIEQARGVYIAILDDDDAWPDVHKLHDQANFLDANPEYVLVGAAIVDIVSEAGDVLFVQHYPKNDNEIRSGLLSRNCFTHSGVLYRKNAFDRLNGYRDMRLAEDYDLFLRMGGEGKFANLDTFRINWTYRQGSVTANKKWKMNLITLRLVWLYRKQYPHVMRALVRGIVRLLWYGVLGLSSPHTLKTRKS</sequence>
<gene>
    <name evidence="2" type="ORF">UT41_C0001G0148</name>
</gene>
<dbReference type="PANTHER" id="PTHR22916:SF3">
    <property type="entry name" value="UDP-GLCNAC:BETAGAL BETA-1,3-N-ACETYLGLUCOSAMINYLTRANSFERASE-LIKE PROTEIN 1"/>
    <property type="match status" value="1"/>
</dbReference>
<dbReference type="GO" id="GO:0016758">
    <property type="term" value="F:hexosyltransferase activity"/>
    <property type="evidence" value="ECO:0007669"/>
    <property type="project" value="UniProtKB-ARBA"/>
</dbReference>
<organism evidence="2 3">
    <name type="scientific">Candidatus Wolfebacteria bacterium GW2011_GWC2_39_22</name>
    <dbReference type="NCBI Taxonomy" id="1619013"/>
    <lineage>
        <taxon>Bacteria</taxon>
        <taxon>Candidatus Wolfeibacteriota</taxon>
    </lineage>
</organism>
<dbReference type="EMBL" id="LBWR01000001">
    <property type="protein sequence ID" value="KKR12604.1"/>
    <property type="molecule type" value="Genomic_DNA"/>
</dbReference>